<proteinExistence type="predicted"/>
<dbReference type="Proteomes" id="UP000054815">
    <property type="component" value="Unassembled WGS sequence"/>
</dbReference>
<organism evidence="1 3">
    <name type="scientific">Trichinella pseudospiralis</name>
    <name type="common">Parasitic roundworm</name>
    <dbReference type="NCBI Taxonomy" id="6337"/>
    <lineage>
        <taxon>Eukaryota</taxon>
        <taxon>Metazoa</taxon>
        <taxon>Ecdysozoa</taxon>
        <taxon>Nematoda</taxon>
        <taxon>Enoplea</taxon>
        <taxon>Dorylaimia</taxon>
        <taxon>Trichinellida</taxon>
        <taxon>Trichinellidae</taxon>
        <taxon>Trichinella</taxon>
    </lineage>
</organism>
<comment type="caution">
    <text evidence="1">The sequence shown here is derived from an EMBL/GenBank/DDBJ whole genome shotgun (WGS) entry which is preliminary data.</text>
</comment>
<evidence type="ECO:0000313" key="1">
    <source>
        <dbReference type="EMBL" id="KRY01248.1"/>
    </source>
</evidence>
<keyword evidence="4" id="KW-1185">Reference proteome</keyword>
<accession>A0A0V0YM38</accession>
<name>A0A0V0YM38_TRIPS</name>
<gene>
    <name evidence="2" type="ORF">T4D_3571</name>
    <name evidence="1" type="ORF">T4E_11082</name>
</gene>
<dbReference type="AlphaFoldDB" id="A0A0V0YM38"/>
<evidence type="ECO:0000313" key="2">
    <source>
        <dbReference type="EMBL" id="KRY92606.1"/>
    </source>
</evidence>
<dbReference type="Proteomes" id="UP000054995">
    <property type="component" value="Unassembled WGS sequence"/>
</dbReference>
<sequence length="125" mass="13675">MQVASRKRIKLRKAVTESGCRRPEIHRLAFGRGTHALLALCNLNLLACDQKDAAACRSTFIGRRSTLIGRPLTDGQQALPASASCAEQAEPVHRRVNCAAFTLTLMINAAGRFVALSPFDRLYSH</sequence>
<evidence type="ECO:0000313" key="3">
    <source>
        <dbReference type="Proteomes" id="UP000054815"/>
    </source>
</evidence>
<evidence type="ECO:0000313" key="4">
    <source>
        <dbReference type="Proteomes" id="UP000054995"/>
    </source>
</evidence>
<reference evidence="3 4" key="1">
    <citation type="submission" date="2015-01" db="EMBL/GenBank/DDBJ databases">
        <title>Evolution of Trichinella species and genotypes.</title>
        <authorList>
            <person name="Korhonen P.K."/>
            <person name="Edoardo P."/>
            <person name="Giuseppe L.R."/>
            <person name="Gasser R.B."/>
        </authorList>
    </citation>
    <scope>NUCLEOTIDE SEQUENCE [LARGE SCALE GENOMIC DNA]</scope>
    <source>
        <strain evidence="1">ISS141</strain>
        <strain evidence="2">ISS470</strain>
    </source>
</reference>
<dbReference type="EMBL" id="JYDT01000006">
    <property type="protein sequence ID" value="KRY92606.1"/>
    <property type="molecule type" value="Genomic_DNA"/>
</dbReference>
<dbReference type="EMBL" id="JYDU01000004">
    <property type="protein sequence ID" value="KRY01248.1"/>
    <property type="molecule type" value="Genomic_DNA"/>
</dbReference>
<protein>
    <submittedName>
        <fullName evidence="1">Uncharacterized protein</fullName>
    </submittedName>
</protein>